<accession>A0A8H6HE42</accession>
<dbReference type="EMBL" id="JACGCI010000118">
    <property type="protein sequence ID" value="KAF6744532.1"/>
    <property type="molecule type" value="Genomic_DNA"/>
</dbReference>
<dbReference type="AlphaFoldDB" id="A0A8H6HE42"/>
<feature type="non-terminal residue" evidence="1">
    <location>
        <position position="204"/>
    </location>
</feature>
<sequence>KPNIPKPWLTTPSADINDFRALLRKGNPRPAPGPDGWEKWAIKSLSDDALLLVLDLHNYEVMNSSFPGNTKDMWLTSIHKKGVHTQLTNWRGLMLSNFLANSPMTWLNNCLIQYATKKSIIRANSGCHELPRQCQMLVYAVKRDQMKGFDYLAPEGFYNAIRSYGLPQSIIDLDKASQSETKCYIRTAYGLTKPLTISGLTKQG</sequence>
<evidence type="ECO:0000313" key="1">
    <source>
        <dbReference type="EMBL" id="KAF6744532.1"/>
    </source>
</evidence>
<feature type="non-terminal residue" evidence="1">
    <location>
        <position position="1"/>
    </location>
</feature>
<evidence type="ECO:0000313" key="2">
    <source>
        <dbReference type="Proteomes" id="UP000521943"/>
    </source>
</evidence>
<comment type="caution">
    <text evidence="1">The sequence shown here is derived from an EMBL/GenBank/DDBJ whole genome shotgun (WGS) entry which is preliminary data.</text>
</comment>
<keyword evidence="2" id="KW-1185">Reference proteome</keyword>
<organism evidence="1 2">
    <name type="scientific">Ephemerocybe angulata</name>
    <dbReference type="NCBI Taxonomy" id="980116"/>
    <lineage>
        <taxon>Eukaryota</taxon>
        <taxon>Fungi</taxon>
        <taxon>Dikarya</taxon>
        <taxon>Basidiomycota</taxon>
        <taxon>Agaricomycotina</taxon>
        <taxon>Agaricomycetes</taxon>
        <taxon>Agaricomycetidae</taxon>
        <taxon>Agaricales</taxon>
        <taxon>Agaricineae</taxon>
        <taxon>Psathyrellaceae</taxon>
        <taxon>Ephemerocybe</taxon>
    </lineage>
</organism>
<reference evidence="1 2" key="1">
    <citation type="submission" date="2020-07" db="EMBL/GenBank/DDBJ databases">
        <title>Comparative genomics of pyrophilous fungi reveals a link between fire events and developmental genes.</title>
        <authorList>
            <consortium name="DOE Joint Genome Institute"/>
            <person name="Steindorff A.S."/>
            <person name="Carver A."/>
            <person name="Calhoun S."/>
            <person name="Stillman K."/>
            <person name="Liu H."/>
            <person name="Lipzen A."/>
            <person name="Pangilinan J."/>
            <person name="Labutti K."/>
            <person name="Bruns T.D."/>
            <person name="Grigoriev I.V."/>
        </authorList>
    </citation>
    <scope>NUCLEOTIDE SEQUENCE [LARGE SCALE GENOMIC DNA]</scope>
    <source>
        <strain evidence="1 2">CBS 144469</strain>
    </source>
</reference>
<dbReference type="OrthoDB" id="445826at2759"/>
<gene>
    <name evidence="1" type="ORF">DFP72DRAFT_775059</name>
</gene>
<name>A0A8H6HE42_9AGAR</name>
<proteinExistence type="predicted"/>
<dbReference type="Proteomes" id="UP000521943">
    <property type="component" value="Unassembled WGS sequence"/>
</dbReference>
<protein>
    <submittedName>
        <fullName evidence="1">Uncharacterized protein</fullName>
    </submittedName>
</protein>